<feature type="region of interest" description="Disordered" evidence="4">
    <location>
        <begin position="823"/>
        <end position="858"/>
    </location>
</feature>
<feature type="region of interest" description="Disordered" evidence="4">
    <location>
        <begin position="1167"/>
        <end position="1345"/>
    </location>
</feature>
<feature type="compositionally biased region" description="Polar residues" evidence="4">
    <location>
        <begin position="1257"/>
        <end position="1271"/>
    </location>
</feature>
<dbReference type="PANTHER" id="PTHR23253">
    <property type="entry name" value="EUKARYOTIC TRANSLATION INITIATION FACTOR 4 GAMMA"/>
    <property type="match status" value="1"/>
</dbReference>
<feature type="compositionally biased region" description="Low complexity" evidence="4">
    <location>
        <begin position="407"/>
        <end position="430"/>
    </location>
</feature>
<evidence type="ECO:0000259" key="5">
    <source>
        <dbReference type="SMART" id="SM00543"/>
    </source>
</evidence>
<accession>A0ABR3Q9Q6</accession>
<gene>
    <name evidence="6" type="ORF">Q8F55_002367</name>
</gene>
<name>A0ABR3Q9Q6_9TREE</name>
<comment type="similarity">
    <text evidence="1">Belongs to the eukaryotic initiation factor 4G family.</text>
</comment>
<dbReference type="SUPFAM" id="SSF101489">
    <property type="entry name" value="Eukaryotic initiation factor 4f subunit eIF4g, eIF4e-binding domain"/>
    <property type="match status" value="1"/>
</dbReference>
<evidence type="ECO:0000256" key="3">
    <source>
        <dbReference type="ARBA" id="ARBA00022917"/>
    </source>
</evidence>
<feature type="compositionally biased region" description="Basic and acidic residues" evidence="4">
    <location>
        <begin position="499"/>
        <end position="561"/>
    </location>
</feature>
<evidence type="ECO:0000313" key="7">
    <source>
        <dbReference type="Proteomes" id="UP001565368"/>
    </source>
</evidence>
<reference evidence="6 7" key="1">
    <citation type="submission" date="2023-08" db="EMBL/GenBank/DDBJ databases">
        <title>Annotated Genome Sequence of Vanrija albida AlHP1.</title>
        <authorList>
            <person name="Herzog R."/>
        </authorList>
    </citation>
    <scope>NUCLEOTIDE SEQUENCE [LARGE SCALE GENOMIC DNA]</scope>
    <source>
        <strain evidence="6 7">AlHP1</strain>
    </source>
</reference>
<dbReference type="RefSeq" id="XP_069211355.1">
    <property type="nucleotide sequence ID" value="XM_069350969.1"/>
</dbReference>
<dbReference type="SUPFAM" id="SSF48371">
    <property type="entry name" value="ARM repeat"/>
    <property type="match status" value="1"/>
</dbReference>
<feature type="region of interest" description="Disordered" evidence="4">
    <location>
        <begin position="126"/>
        <end position="239"/>
    </location>
</feature>
<keyword evidence="7" id="KW-1185">Reference proteome</keyword>
<evidence type="ECO:0000313" key="6">
    <source>
        <dbReference type="EMBL" id="KAL1411411.1"/>
    </source>
</evidence>
<dbReference type="Gene3D" id="1.25.40.180">
    <property type="match status" value="1"/>
</dbReference>
<feature type="compositionally biased region" description="Low complexity" evidence="4">
    <location>
        <begin position="1277"/>
        <end position="1292"/>
    </location>
</feature>
<keyword evidence="2" id="KW-0396">Initiation factor</keyword>
<feature type="compositionally biased region" description="Low complexity" evidence="4">
    <location>
        <begin position="93"/>
        <end position="106"/>
    </location>
</feature>
<sequence length="1497" mass="158466">MSKASTPPNQPASSATTPNTSAWSRGPPAAASNQSSAVPSAVSTPPNGATSNDPLTGSTPVSIGANPKWGNLMVGGNGDFQPRGNLAFGTVDSPNPLLSSSPAAPATTGSHLNDAVKTFGTIEAETTATAPGMVRPPRRTSGGAASAAPSGLPQKSKLDVHSLFGKPHPQPSAASGSASPSQVPQAGSPIQDRRQSIPHGSFPGANGLPGGPAPHQYQPIPGQQQHLRPPQGIPGQPRSPVMGVAQPQFSGQVPPQQGYRVPQQQMQGGQQPIRPTGVNGPIGVARPMMGQQPYGIPHGQAQGYPIMYPGQGGYFYHPYDQQQYGIAQQWPPQQQQQHPSNIPLSPRAAQAQLGGSPAPPNANLPGSAGGSTMPTPPSRPQSLVGGHQSTPSNASVSPIPSTPSRPLQPGTPFTPQLTPGGQGPQTPTGLSAGAMAFTPRAKSAIKISRPDGTALDLAQAAAEANRPTSSGASGTATPDAAAEEPPKKKLPALPVIVRLESEEQKKARLAEDEKRKKIQEQEEKEEQERKERVERRAKEERERKAKEDETKEQEAKEKAEQEQAANEEQLKAKSDAPAPVEVAEPKAAAEPKPEPVSSETPKEPEATPTPVEKQAATPEPAEEPRRALLTPTTQSAVGSPLSSPALIAAGLPAKPLGAINGGRRSTPSTLDLKGSPAPSASATTVPSTPSALGTAKAIEDLGAVEYPESVKPQNANLNANSEPGKFRYDRDFLMQFMEVCKERPESLPPLEEIGLEADSSNGFGRRQGSRSSLPPASRGTMGGMGSGNIGRGGFANTMGSFGFASGASIRNTTSEERYKLSLMQSGAGGRSMTRTASQGGGLPHMAPSNSRAGSKRERVKRPAPVVNDPDVAPLAITANAWVNARSAGNDESSPVYIERKVKALLNKLTEEKFDSISTQILEWANKSSQETDGMTLKLVIKLVFEKSTDEAHWSAMYAKLCRLLLDRLDPNVSEVIEGKQVSGGSLFRKYLLGRCQADFEAGWKAREDAARLASAKSEEDKAKAAEAAEVKDGGDAPMMSDEYYAAQKAKRRGLGLVQLIGELYKLEMLSKNVIRECLVRLLGNVENPDEEDLESTCKLLTTVGKQFDAASAKSMSLVFDRLQILLDSEVISSRIRFMIMDVVDLRKHKWQSRKEVVPTTIAQIHQQAARENAEKAQAARESISRGGSRAGHARREAPQQPGEWQSVGGASGARPPPQRPTDFSQIGRGVSSAGLPSAPTFGPSGVFARNKKGGTAGSTPPLSRHSSTTNMFGVLNESTDSAAPSSAEAADAPQRRKLNLAPRTKPLPGQDDDGEEDGDQASDDGEEVEAEAEAAGPSMTEEAAKQKIAVDVKELWGEKDAGGSRDPDDIVEYYRALPSEYRYLLSEKLSEDVFRIAKIRDADVVARGWAAALKGDAASAEDLKKGVEARMPSLDDDSIDFPQAFKAIAILMRSLSLGQDEIDTLVEKIDVYGEPRITPKMKLERAFTALDEEAAAA</sequence>
<comment type="caution">
    <text evidence="6">The sequence shown here is derived from an EMBL/GenBank/DDBJ whole genome shotgun (WGS) entry which is preliminary data.</text>
</comment>
<keyword evidence="3" id="KW-0648">Protein biosynthesis</keyword>
<feature type="compositionally biased region" description="Low complexity" evidence="4">
    <location>
        <begin position="675"/>
        <end position="691"/>
    </location>
</feature>
<dbReference type="InterPro" id="IPR003890">
    <property type="entry name" value="MIF4G-like_typ-3"/>
</dbReference>
<feature type="region of interest" description="Disordered" evidence="4">
    <location>
        <begin position="329"/>
        <end position="691"/>
    </location>
</feature>
<dbReference type="InterPro" id="IPR036211">
    <property type="entry name" value="eIF4G_eIF4E-bd_sf"/>
</dbReference>
<organism evidence="6 7">
    <name type="scientific">Vanrija albida</name>
    <dbReference type="NCBI Taxonomy" id="181172"/>
    <lineage>
        <taxon>Eukaryota</taxon>
        <taxon>Fungi</taxon>
        <taxon>Dikarya</taxon>
        <taxon>Basidiomycota</taxon>
        <taxon>Agaricomycotina</taxon>
        <taxon>Tremellomycetes</taxon>
        <taxon>Trichosporonales</taxon>
        <taxon>Trichosporonaceae</taxon>
        <taxon>Vanrija</taxon>
    </lineage>
</organism>
<protein>
    <recommendedName>
        <fullName evidence="5">MIF4G domain-containing protein</fullName>
    </recommendedName>
</protein>
<feature type="compositionally biased region" description="Low complexity" evidence="4">
    <location>
        <begin position="329"/>
        <end position="339"/>
    </location>
</feature>
<dbReference type="InterPro" id="IPR016024">
    <property type="entry name" value="ARM-type_fold"/>
</dbReference>
<feature type="domain" description="MIF4G" evidence="5">
    <location>
        <begin position="898"/>
        <end position="1149"/>
    </location>
</feature>
<evidence type="ECO:0000256" key="2">
    <source>
        <dbReference type="ARBA" id="ARBA00022540"/>
    </source>
</evidence>
<feature type="compositionally biased region" description="Polar residues" evidence="4">
    <location>
        <begin position="630"/>
        <end position="642"/>
    </location>
</feature>
<evidence type="ECO:0000256" key="4">
    <source>
        <dbReference type="SAM" id="MobiDB-lite"/>
    </source>
</evidence>
<feature type="compositionally biased region" description="Low complexity" evidence="4">
    <location>
        <begin position="454"/>
        <end position="464"/>
    </location>
</feature>
<dbReference type="InterPro" id="IPR022745">
    <property type="entry name" value="eIF4G1_eIF4E-bd"/>
</dbReference>
<feature type="compositionally biased region" description="Polar residues" evidence="4">
    <location>
        <begin position="1"/>
        <end position="23"/>
    </location>
</feature>
<dbReference type="Gene3D" id="1.20.970.30">
    <property type="entry name" value="eIF4G, eIF4E-binding domain"/>
    <property type="match status" value="1"/>
</dbReference>
<dbReference type="SMART" id="SM00543">
    <property type="entry name" value="MIF4G"/>
    <property type="match status" value="1"/>
</dbReference>
<feature type="region of interest" description="Disordered" evidence="4">
    <location>
        <begin position="756"/>
        <end position="783"/>
    </location>
</feature>
<proteinExistence type="inferred from homology"/>
<dbReference type="GeneID" id="95983410"/>
<dbReference type="Pfam" id="PF12152">
    <property type="entry name" value="eIF_4G1"/>
    <property type="match status" value="1"/>
</dbReference>
<feature type="compositionally biased region" description="Polar residues" evidence="4">
    <location>
        <begin position="47"/>
        <end position="61"/>
    </location>
</feature>
<feature type="compositionally biased region" description="Basic and acidic residues" evidence="4">
    <location>
        <begin position="583"/>
        <end position="593"/>
    </location>
</feature>
<feature type="compositionally biased region" description="Low complexity" evidence="4">
    <location>
        <begin position="171"/>
        <end position="186"/>
    </location>
</feature>
<feature type="compositionally biased region" description="Low complexity" evidence="4">
    <location>
        <begin position="141"/>
        <end position="151"/>
    </location>
</feature>
<evidence type="ECO:0000256" key="1">
    <source>
        <dbReference type="ARBA" id="ARBA00005775"/>
    </source>
</evidence>
<dbReference type="PANTHER" id="PTHR23253:SF9">
    <property type="entry name" value="EUKARYOTIC TRANSLATION INITIATION FACTOR 4 GAMMA 2"/>
    <property type="match status" value="1"/>
</dbReference>
<feature type="compositionally biased region" description="Low complexity" evidence="4">
    <location>
        <begin position="35"/>
        <end position="46"/>
    </location>
</feature>
<feature type="compositionally biased region" description="Polar residues" evidence="4">
    <location>
        <begin position="387"/>
        <end position="405"/>
    </location>
</feature>
<dbReference type="Pfam" id="PF02854">
    <property type="entry name" value="MIF4G"/>
    <property type="match status" value="1"/>
</dbReference>
<feature type="region of interest" description="Disordered" evidence="4">
    <location>
        <begin position="1"/>
        <end position="111"/>
    </location>
</feature>
<dbReference type="Proteomes" id="UP001565368">
    <property type="component" value="Unassembled WGS sequence"/>
</dbReference>
<dbReference type="EMBL" id="JBBXJM010000002">
    <property type="protein sequence ID" value="KAL1411411.1"/>
    <property type="molecule type" value="Genomic_DNA"/>
</dbReference>
<feature type="compositionally biased region" description="Acidic residues" evidence="4">
    <location>
        <begin position="1310"/>
        <end position="1332"/>
    </location>
</feature>